<evidence type="ECO:0000313" key="2">
    <source>
        <dbReference type="Proteomes" id="UP000887013"/>
    </source>
</evidence>
<keyword evidence="2" id="KW-1185">Reference proteome</keyword>
<proteinExistence type="predicted"/>
<evidence type="ECO:0000313" key="1">
    <source>
        <dbReference type="EMBL" id="GFT28631.1"/>
    </source>
</evidence>
<dbReference type="AlphaFoldDB" id="A0A8X6TLN0"/>
<sequence>MSGKVQQLPLLSSPLVFCIPRTSSSNDPVADTHMLVDRKQAANPSSRVILIFCRSIRMADVSKCPVHGRGTCPHQRHGSSRLYHPLVTTITDKTTHTRMNNPFLRAKQPQNINNKTHALLVKIPLAKLAGPLPCGWGMLYVCFFTTKEYG</sequence>
<organism evidence="1 2">
    <name type="scientific">Nephila pilipes</name>
    <name type="common">Giant wood spider</name>
    <name type="synonym">Nephila maculata</name>
    <dbReference type="NCBI Taxonomy" id="299642"/>
    <lineage>
        <taxon>Eukaryota</taxon>
        <taxon>Metazoa</taxon>
        <taxon>Ecdysozoa</taxon>
        <taxon>Arthropoda</taxon>
        <taxon>Chelicerata</taxon>
        <taxon>Arachnida</taxon>
        <taxon>Araneae</taxon>
        <taxon>Araneomorphae</taxon>
        <taxon>Entelegynae</taxon>
        <taxon>Araneoidea</taxon>
        <taxon>Nephilidae</taxon>
        <taxon>Nephila</taxon>
    </lineage>
</organism>
<name>A0A8X6TLN0_NEPPI</name>
<dbReference type="EMBL" id="BMAW01012446">
    <property type="protein sequence ID" value="GFT28631.1"/>
    <property type="molecule type" value="Genomic_DNA"/>
</dbReference>
<gene>
    <name evidence="1" type="ORF">NPIL_590171</name>
</gene>
<protein>
    <submittedName>
        <fullName evidence="1">Uncharacterized protein</fullName>
    </submittedName>
</protein>
<accession>A0A8X6TLN0</accession>
<dbReference type="OrthoDB" id="10583640at2759"/>
<reference evidence="1" key="1">
    <citation type="submission" date="2020-08" db="EMBL/GenBank/DDBJ databases">
        <title>Multicomponent nature underlies the extraordinary mechanical properties of spider dragline silk.</title>
        <authorList>
            <person name="Kono N."/>
            <person name="Nakamura H."/>
            <person name="Mori M."/>
            <person name="Yoshida Y."/>
            <person name="Ohtoshi R."/>
            <person name="Malay A.D."/>
            <person name="Moran D.A.P."/>
            <person name="Tomita M."/>
            <person name="Numata K."/>
            <person name="Arakawa K."/>
        </authorList>
    </citation>
    <scope>NUCLEOTIDE SEQUENCE</scope>
</reference>
<comment type="caution">
    <text evidence="1">The sequence shown here is derived from an EMBL/GenBank/DDBJ whole genome shotgun (WGS) entry which is preliminary data.</text>
</comment>
<dbReference type="Proteomes" id="UP000887013">
    <property type="component" value="Unassembled WGS sequence"/>
</dbReference>